<feature type="region of interest" description="Disordered" evidence="1">
    <location>
        <begin position="1"/>
        <end position="60"/>
    </location>
</feature>
<sequence length="60" mass="6174">MTPANKNPGNFANDREKASEAGKKGGQSSGGNFANDREKASEAERKGSQHSHGGGRKSGS</sequence>
<organism evidence="2 3">
    <name type="scientific">Pseudomonas edaphica</name>
    <dbReference type="NCBI Taxonomy" id="2006980"/>
    <lineage>
        <taxon>Bacteria</taxon>
        <taxon>Pseudomonadati</taxon>
        <taxon>Pseudomonadota</taxon>
        <taxon>Gammaproteobacteria</taxon>
        <taxon>Pseudomonadales</taxon>
        <taxon>Pseudomonadaceae</taxon>
        <taxon>Pseudomonas</taxon>
    </lineage>
</organism>
<reference evidence="2 3" key="1">
    <citation type="submission" date="2019-05" db="EMBL/GenBank/DDBJ databases">
        <title>Pseudomonas edaphica sp. nov., isolated from rhizospheric soil of Cistus ladanifer L. in Spain.</title>
        <authorList>
            <person name="Peix A."/>
        </authorList>
    </citation>
    <scope>NUCLEOTIDE SEQUENCE [LARGE SCALE GENOMIC DNA]</scope>
    <source>
        <strain evidence="2 3">RD25</strain>
    </source>
</reference>
<dbReference type="Proteomes" id="UP000304941">
    <property type="component" value="Unassembled WGS sequence"/>
</dbReference>
<protein>
    <submittedName>
        <fullName evidence="2">General stress protein</fullName>
    </submittedName>
</protein>
<feature type="compositionally biased region" description="Basic and acidic residues" evidence="1">
    <location>
        <begin position="35"/>
        <end position="47"/>
    </location>
</feature>
<evidence type="ECO:0000256" key="1">
    <source>
        <dbReference type="SAM" id="MobiDB-lite"/>
    </source>
</evidence>
<name>A0ABY2U483_9PSED</name>
<dbReference type="EMBL" id="VBVZ01000282">
    <property type="protein sequence ID" value="TLG90242.1"/>
    <property type="molecule type" value="Genomic_DNA"/>
</dbReference>
<feature type="compositionally biased region" description="Basic and acidic residues" evidence="1">
    <location>
        <begin position="13"/>
        <end position="23"/>
    </location>
</feature>
<accession>A0ABY2U483</accession>
<dbReference type="InterPro" id="IPR019626">
    <property type="entry name" value="Stress-induced_KGG_rpt"/>
</dbReference>
<evidence type="ECO:0000313" key="2">
    <source>
        <dbReference type="EMBL" id="TLG90242.1"/>
    </source>
</evidence>
<gene>
    <name evidence="2" type="ORF">FEM54_18535</name>
</gene>
<dbReference type="Pfam" id="PF10685">
    <property type="entry name" value="KGG"/>
    <property type="match status" value="2"/>
</dbReference>
<comment type="caution">
    <text evidence="2">The sequence shown here is derived from an EMBL/GenBank/DDBJ whole genome shotgun (WGS) entry which is preliminary data.</text>
</comment>
<keyword evidence="3" id="KW-1185">Reference proteome</keyword>
<proteinExistence type="predicted"/>
<evidence type="ECO:0000313" key="3">
    <source>
        <dbReference type="Proteomes" id="UP000304941"/>
    </source>
</evidence>
<feature type="compositionally biased region" description="Polar residues" evidence="1">
    <location>
        <begin position="1"/>
        <end position="10"/>
    </location>
</feature>